<dbReference type="Pfam" id="PF13417">
    <property type="entry name" value="GST_N_3"/>
    <property type="match status" value="1"/>
</dbReference>
<sequence>MSTPTDLPIVLYHYDGSPYAKRIVWYLALRGIPYSQCLQPPIMPRPDLARLGIAYRRIPLLSIGRDVYLDTRLILQKLEALYPPSAAHPPLSARTGEHAAIERLLSRYATDGGLFMNAVRLIPAEAPMLKDPRFLRDRADFAGVVGEGAPSPLSPEALAAARPEALAEVRGAAELLETTLLADGRDWVLGSTPGPALADIEAVWVLMWVVRMPGALPADVVGPRQFPKVFAWIERFQRAVDEAARKAGGAKALTGEEAARVILGASFVEGGRGGDEDTVHVDEKDPVAVAGGLKKGANVRLWPTDSGSLHKDSGVLVGFTRSETVIETRGGDGEVLVRLHAPRHGFRVRRVVAEDGASSGLKL</sequence>
<evidence type="ECO:0008006" key="5">
    <source>
        <dbReference type="Google" id="ProtNLM"/>
    </source>
</evidence>
<dbReference type="CDD" id="cd00570">
    <property type="entry name" value="GST_N_family"/>
    <property type="match status" value="1"/>
</dbReference>
<protein>
    <recommendedName>
        <fullName evidence="5">GST N-terminal domain-containing protein</fullName>
    </recommendedName>
</protein>
<accession>A0AAN9YM36</accession>
<dbReference type="InterPro" id="IPR036282">
    <property type="entry name" value="Glutathione-S-Trfase_C_sf"/>
</dbReference>
<keyword evidence="4" id="KW-1185">Reference proteome</keyword>
<dbReference type="Gene3D" id="3.40.30.110">
    <property type="match status" value="2"/>
</dbReference>
<dbReference type="AlphaFoldDB" id="A0AAN9YM36"/>
<dbReference type="EMBL" id="JAKJXP020000075">
    <property type="protein sequence ID" value="KAK7749301.1"/>
    <property type="molecule type" value="Genomic_DNA"/>
</dbReference>
<dbReference type="Proteomes" id="UP001320420">
    <property type="component" value="Unassembled WGS sequence"/>
</dbReference>
<name>A0AAN9YM36_9PEZI</name>
<organism evidence="3 4">
    <name type="scientific">Diatrype stigma</name>
    <dbReference type="NCBI Taxonomy" id="117547"/>
    <lineage>
        <taxon>Eukaryota</taxon>
        <taxon>Fungi</taxon>
        <taxon>Dikarya</taxon>
        <taxon>Ascomycota</taxon>
        <taxon>Pezizomycotina</taxon>
        <taxon>Sordariomycetes</taxon>
        <taxon>Xylariomycetidae</taxon>
        <taxon>Xylariales</taxon>
        <taxon>Diatrypaceae</taxon>
        <taxon>Diatrype</taxon>
    </lineage>
</organism>
<evidence type="ECO:0000313" key="4">
    <source>
        <dbReference type="Proteomes" id="UP001320420"/>
    </source>
</evidence>
<dbReference type="InterPro" id="IPR004045">
    <property type="entry name" value="Glutathione_S-Trfase_N"/>
</dbReference>
<dbReference type="InterPro" id="IPR058268">
    <property type="entry name" value="DUF7962"/>
</dbReference>
<dbReference type="CDD" id="cd00299">
    <property type="entry name" value="GST_C_family"/>
    <property type="match status" value="1"/>
</dbReference>
<evidence type="ECO:0000313" key="3">
    <source>
        <dbReference type="EMBL" id="KAK7749301.1"/>
    </source>
</evidence>
<reference evidence="3 4" key="1">
    <citation type="submission" date="2024-02" db="EMBL/GenBank/DDBJ databases">
        <title>De novo assembly and annotation of 12 fungi associated with fruit tree decline syndrome in Ontario, Canada.</title>
        <authorList>
            <person name="Sulman M."/>
            <person name="Ellouze W."/>
            <person name="Ilyukhin E."/>
        </authorList>
    </citation>
    <scope>NUCLEOTIDE SEQUENCE [LARGE SCALE GENOMIC DNA]</scope>
    <source>
        <strain evidence="3 4">M11/M66-122</strain>
    </source>
</reference>
<comment type="caution">
    <text evidence="3">The sequence shown here is derived from an EMBL/GenBank/DDBJ whole genome shotgun (WGS) entry which is preliminary data.</text>
</comment>
<dbReference type="Pfam" id="PF25907">
    <property type="entry name" value="DUF7962"/>
    <property type="match status" value="1"/>
</dbReference>
<dbReference type="SUPFAM" id="SSF47616">
    <property type="entry name" value="GST C-terminal domain-like"/>
    <property type="match status" value="1"/>
</dbReference>
<evidence type="ECO:0000259" key="1">
    <source>
        <dbReference type="Pfam" id="PF13417"/>
    </source>
</evidence>
<gene>
    <name evidence="3" type="ORF">SLS62_008270</name>
</gene>
<dbReference type="InterPro" id="IPR036249">
    <property type="entry name" value="Thioredoxin-like_sf"/>
</dbReference>
<feature type="domain" description="DUF7962" evidence="2">
    <location>
        <begin position="118"/>
        <end position="244"/>
    </location>
</feature>
<evidence type="ECO:0000259" key="2">
    <source>
        <dbReference type="Pfam" id="PF25907"/>
    </source>
</evidence>
<feature type="domain" description="GST N-terminal" evidence="1">
    <location>
        <begin position="11"/>
        <end position="84"/>
    </location>
</feature>
<proteinExistence type="predicted"/>
<dbReference type="SUPFAM" id="SSF52833">
    <property type="entry name" value="Thioredoxin-like"/>
    <property type="match status" value="1"/>
</dbReference>